<dbReference type="PANTHER" id="PTHR31157">
    <property type="entry name" value="SCP DOMAIN-CONTAINING PROTEIN"/>
    <property type="match status" value="1"/>
</dbReference>
<dbReference type="Gene3D" id="3.40.33.10">
    <property type="entry name" value="CAP"/>
    <property type="match status" value="1"/>
</dbReference>
<sequence length="135" mass="14921">MRPLIRATLEARVVQLVNLERSRRGLRPVEADELLADAARAHSADMAARRYLAHVSPEGGTVADRVTAAGYRWSRVGENIAWGQPDARAVMKDWLASRGHRANIHNPEFVHLGVGVAHDTRSRIVWTQNFAVPAG</sequence>
<name>A0A8J4DIG7_9ACTN</name>
<gene>
    <name evidence="2" type="ORF">Sya03_24240</name>
</gene>
<dbReference type="InterPro" id="IPR014044">
    <property type="entry name" value="CAP_dom"/>
</dbReference>
<proteinExistence type="predicted"/>
<evidence type="ECO:0000313" key="3">
    <source>
        <dbReference type="Proteomes" id="UP000652013"/>
    </source>
</evidence>
<reference evidence="2" key="1">
    <citation type="submission" date="2021-01" db="EMBL/GenBank/DDBJ databases">
        <title>Whole genome shotgun sequence of Spirilliplanes yamanashiensis NBRC 15828.</title>
        <authorList>
            <person name="Komaki H."/>
            <person name="Tamura T."/>
        </authorList>
    </citation>
    <scope>NUCLEOTIDE SEQUENCE</scope>
    <source>
        <strain evidence="2">NBRC 15828</strain>
    </source>
</reference>
<dbReference type="Proteomes" id="UP000652013">
    <property type="component" value="Unassembled WGS sequence"/>
</dbReference>
<dbReference type="InterPro" id="IPR035940">
    <property type="entry name" value="CAP_sf"/>
</dbReference>
<evidence type="ECO:0000313" key="2">
    <source>
        <dbReference type="EMBL" id="GIJ03072.1"/>
    </source>
</evidence>
<dbReference type="CDD" id="cd05379">
    <property type="entry name" value="CAP_bacterial"/>
    <property type="match status" value="1"/>
</dbReference>
<dbReference type="Pfam" id="PF00188">
    <property type="entry name" value="CAP"/>
    <property type="match status" value="1"/>
</dbReference>
<dbReference type="PANTHER" id="PTHR31157:SF1">
    <property type="entry name" value="SCP DOMAIN-CONTAINING PROTEIN"/>
    <property type="match status" value="1"/>
</dbReference>
<protein>
    <recommendedName>
        <fullName evidence="1">SCP domain-containing protein</fullName>
    </recommendedName>
</protein>
<evidence type="ECO:0000259" key="1">
    <source>
        <dbReference type="Pfam" id="PF00188"/>
    </source>
</evidence>
<keyword evidence="3" id="KW-1185">Reference proteome</keyword>
<organism evidence="2 3">
    <name type="scientific">Spirilliplanes yamanashiensis</name>
    <dbReference type="NCBI Taxonomy" id="42233"/>
    <lineage>
        <taxon>Bacteria</taxon>
        <taxon>Bacillati</taxon>
        <taxon>Actinomycetota</taxon>
        <taxon>Actinomycetes</taxon>
        <taxon>Micromonosporales</taxon>
        <taxon>Micromonosporaceae</taxon>
        <taxon>Spirilliplanes</taxon>
    </lineage>
</organism>
<comment type="caution">
    <text evidence="2">The sequence shown here is derived from an EMBL/GenBank/DDBJ whole genome shotgun (WGS) entry which is preliminary data.</text>
</comment>
<dbReference type="RefSeq" id="WP_203938363.1">
    <property type="nucleotide sequence ID" value="NZ_BAAAGJ010000005.1"/>
</dbReference>
<accession>A0A8J4DIG7</accession>
<dbReference type="SUPFAM" id="SSF55797">
    <property type="entry name" value="PR-1-like"/>
    <property type="match status" value="1"/>
</dbReference>
<dbReference type="AlphaFoldDB" id="A0A8J4DIG7"/>
<dbReference type="EMBL" id="BOOY01000018">
    <property type="protein sequence ID" value="GIJ03072.1"/>
    <property type="molecule type" value="Genomic_DNA"/>
</dbReference>
<feature type="domain" description="SCP" evidence="1">
    <location>
        <begin position="15"/>
        <end position="130"/>
    </location>
</feature>